<dbReference type="InterPro" id="IPR036249">
    <property type="entry name" value="Thioredoxin-like_sf"/>
</dbReference>
<dbReference type="SUPFAM" id="SSF52833">
    <property type="entry name" value="Thioredoxin-like"/>
    <property type="match status" value="1"/>
</dbReference>
<proteinExistence type="predicted"/>
<reference evidence="2 3" key="1">
    <citation type="submission" date="2020-08" db="EMBL/GenBank/DDBJ databases">
        <title>Genomic Encyclopedia of Type Strains, Phase IV (KMG-IV): sequencing the most valuable type-strain genomes for metagenomic binning, comparative biology and taxonomic classification.</title>
        <authorList>
            <person name="Goeker M."/>
        </authorList>
    </citation>
    <scope>NUCLEOTIDE SEQUENCE [LARGE SCALE GENOMIC DNA]</scope>
    <source>
        <strain evidence="2 3">DSM 24163</strain>
    </source>
</reference>
<feature type="domain" description="Redoxin" evidence="1">
    <location>
        <begin position="4"/>
        <end position="85"/>
    </location>
</feature>
<keyword evidence="3" id="KW-1185">Reference proteome</keyword>
<dbReference type="Gene3D" id="3.40.30.10">
    <property type="entry name" value="Glutaredoxin"/>
    <property type="match status" value="1"/>
</dbReference>
<evidence type="ECO:0000313" key="2">
    <source>
        <dbReference type="EMBL" id="MBB5207831.1"/>
    </source>
</evidence>
<comment type="caution">
    <text evidence="2">The sequence shown here is derived from an EMBL/GenBank/DDBJ whole genome shotgun (WGS) entry which is preliminary data.</text>
</comment>
<name>A0A7W8FZ62_9GAMM</name>
<dbReference type="AlphaFoldDB" id="A0A7W8FZ62"/>
<dbReference type="EMBL" id="JACHHP010000002">
    <property type="protein sequence ID" value="MBB5207831.1"/>
    <property type="molecule type" value="Genomic_DNA"/>
</dbReference>
<dbReference type="InterPro" id="IPR013740">
    <property type="entry name" value="Redoxin"/>
</dbReference>
<dbReference type="Proteomes" id="UP000521199">
    <property type="component" value="Unassembled WGS sequence"/>
</dbReference>
<sequence>MRACIAEIPTLNAFARSNPQFNVFAVTFDDMATATTFATAHGYDWPILADAQDFIDTLGIKVYPSMMLVDAAGIVRAFETGSERLTDDVQLRDWAQAALDGTR</sequence>
<accession>A0A7W8FZ62</accession>
<evidence type="ECO:0000259" key="1">
    <source>
        <dbReference type="Pfam" id="PF08534"/>
    </source>
</evidence>
<gene>
    <name evidence="2" type="ORF">HNQ52_001360</name>
</gene>
<dbReference type="RefSeq" id="WP_183960350.1">
    <property type="nucleotide sequence ID" value="NZ_JACHHP010000002.1"/>
</dbReference>
<protein>
    <submittedName>
        <fullName evidence="2">Peroxiredoxin</fullName>
    </submittedName>
</protein>
<dbReference type="Pfam" id="PF08534">
    <property type="entry name" value="Redoxin"/>
    <property type="match status" value="1"/>
</dbReference>
<evidence type="ECO:0000313" key="3">
    <source>
        <dbReference type="Proteomes" id="UP000521199"/>
    </source>
</evidence>
<organism evidence="2 3">
    <name type="scientific">Chiayiivirga flava</name>
    <dbReference type="NCBI Taxonomy" id="659595"/>
    <lineage>
        <taxon>Bacteria</taxon>
        <taxon>Pseudomonadati</taxon>
        <taxon>Pseudomonadota</taxon>
        <taxon>Gammaproteobacteria</taxon>
        <taxon>Lysobacterales</taxon>
        <taxon>Lysobacteraceae</taxon>
        <taxon>Chiayiivirga</taxon>
    </lineage>
</organism>
<dbReference type="GO" id="GO:0016491">
    <property type="term" value="F:oxidoreductase activity"/>
    <property type="evidence" value="ECO:0007669"/>
    <property type="project" value="InterPro"/>
</dbReference>